<dbReference type="AlphaFoldDB" id="A0A5N5DKB2"/>
<dbReference type="Proteomes" id="UP000325902">
    <property type="component" value="Unassembled WGS sequence"/>
</dbReference>
<name>A0A5N5DKB2_9PEZI</name>
<evidence type="ECO:0000313" key="2">
    <source>
        <dbReference type="Proteomes" id="UP000325902"/>
    </source>
</evidence>
<dbReference type="InterPro" id="IPR053157">
    <property type="entry name" value="Sterol_Uptake_Regulator"/>
</dbReference>
<dbReference type="PANTHER" id="PTHR47784">
    <property type="entry name" value="STEROL UPTAKE CONTROL PROTEIN 2"/>
    <property type="match status" value="1"/>
</dbReference>
<dbReference type="PANTHER" id="PTHR47784:SF5">
    <property type="entry name" value="STEROL UPTAKE CONTROL PROTEIN 2"/>
    <property type="match status" value="1"/>
</dbReference>
<reference evidence="1 2" key="1">
    <citation type="journal article" date="2019" name="Sci. Rep.">
        <title>A multi-omics analysis of the grapevine pathogen Lasiodiplodia theobromae reveals that temperature affects the expression of virulence- and pathogenicity-related genes.</title>
        <authorList>
            <person name="Felix C."/>
            <person name="Meneses R."/>
            <person name="Goncalves M.F.M."/>
            <person name="Tilleman L."/>
            <person name="Duarte A.S."/>
            <person name="Jorrin-Novo J.V."/>
            <person name="Van de Peer Y."/>
            <person name="Deforce D."/>
            <person name="Van Nieuwerburgh F."/>
            <person name="Esteves A.C."/>
            <person name="Alves A."/>
        </authorList>
    </citation>
    <scope>NUCLEOTIDE SEQUENCE [LARGE SCALE GENOMIC DNA]</scope>
    <source>
        <strain evidence="1 2">LA-SOL3</strain>
    </source>
</reference>
<comment type="caution">
    <text evidence="1">The sequence shown here is derived from an EMBL/GenBank/DDBJ whole genome shotgun (WGS) entry which is preliminary data.</text>
</comment>
<gene>
    <name evidence="1" type="ORF">DBV05_g3294</name>
</gene>
<evidence type="ECO:0000313" key="1">
    <source>
        <dbReference type="EMBL" id="KAB2578187.1"/>
    </source>
</evidence>
<dbReference type="GO" id="GO:0001228">
    <property type="term" value="F:DNA-binding transcription activator activity, RNA polymerase II-specific"/>
    <property type="evidence" value="ECO:0007669"/>
    <property type="project" value="TreeGrafter"/>
</dbReference>
<accession>A0A5N5DKB2</accession>
<organism evidence="1 2">
    <name type="scientific">Lasiodiplodia theobromae</name>
    <dbReference type="NCBI Taxonomy" id="45133"/>
    <lineage>
        <taxon>Eukaryota</taxon>
        <taxon>Fungi</taxon>
        <taxon>Dikarya</taxon>
        <taxon>Ascomycota</taxon>
        <taxon>Pezizomycotina</taxon>
        <taxon>Dothideomycetes</taxon>
        <taxon>Dothideomycetes incertae sedis</taxon>
        <taxon>Botryosphaeriales</taxon>
        <taxon>Botryosphaeriaceae</taxon>
        <taxon>Lasiodiplodia</taxon>
    </lineage>
</organism>
<proteinExistence type="predicted"/>
<evidence type="ECO:0008006" key="3">
    <source>
        <dbReference type="Google" id="ProtNLM"/>
    </source>
</evidence>
<keyword evidence="2" id="KW-1185">Reference proteome</keyword>
<protein>
    <recommendedName>
        <fullName evidence="3">Sterol uptake control protein 2</fullName>
    </recommendedName>
</protein>
<dbReference type="EMBL" id="VCHE01000013">
    <property type="protein sequence ID" value="KAB2578187.1"/>
    <property type="molecule type" value="Genomic_DNA"/>
</dbReference>
<sequence length="284" mass="31056">MQGLLAVSALHCAHIHPHQHAHYTHLSTHHQTLALGLFTTALPTLSPINSPAFLLLSSFVFLLNTYPLARARSIGTPLEIPTIVQSLSLIRGTKSLLLLSPDVWEHARSGPLKDLFTHVAPAAHPTTGPFIDKLDGLVDALRRRLTGSPAQAKKRVALLAAAEALRHTYALLSSSTAAADWRRDRLWTWAVVVPDDVLGLLGEECSVALVVLAYFCVLVASVECGASRDEEQWFLKGWSGGVMECVVGVLERKEEEGVWREWVEWPVSCVRKGLNVLETAGDDT</sequence>